<reference evidence="3" key="1">
    <citation type="journal article" date="2019" name="Int. J. Syst. Evol. Microbiol.">
        <title>The Global Catalogue of Microorganisms (GCM) 10K type strain sequencing project: providing services to taxonomists for standard genome sequencing and annotation.</title>
        <authorList>
            <consortium name="The Broad Institute Genomics Platform"/>
            <consortium name="The Broad Institute Genome Sequencing Center for Infectious Disease"/>
            <person name="Wu L."/>
            <person name="Ma J."/>
        </authorList>
    </citation>
    <scope>NUCLEOTIDE SEQUENCE [LARGE SCALE GENOMIC DNA]</scope>
    <source>
        <strain evidence="3">CECT 7649</strain>
    </source>
</reference>
<dbReference type="EMBL" id="JBHTCG010000007">
    <property type="protein sequence ID" value="MFC7383139.1"/>
    <property type="molecule type" value="Genomic_DNA"/>
</dbReference>
<evidence type="ECO:0000256" key="1">
    <source>
        <dbReference type="SAM" id="MobiDB-lite"/>
    </source>
</evidence>
<protein>
    <submittedName>
        <fullName evidence="2">Uncharacterized protein</fullName>
    </submittedName>
</protein>
<keyword evidence="3" id="KW-1185">Reference proteome</keyword>
<organism evidence="2 3">
    <name type="scientific">Sphaerisporangium rhizosphaerae</name>
    <dbReference type="NCBI Taxonomy" id="2269375"/>
    <lineage>
        <taxon>Bacteria</taxon>
        <taxon>Bacillati</taxon>
        <taxon>Actinomycetota</taxon>
        <taxon>Actinomycetes</taxon>
        <taxon>Streptosporangiales</taxon>
        <taxon>Streptosporangiaceae</taxon>
        <taxon>Sphaerisporangium</taxon>
    </lineage>
</organism>
<proteinExistence type="predicted"/>
<evidence type="ECO:0000313" key="3">
    <source>
        <dbReference type="Proteomes" id="UP001596496"/>
    </source>
</evidence>
<name>A0ABW2P152_9ACTN</name>
<gene>
    <name evidence="2" type="ORF">ACFQSB_13040</name>
</gene>
<dbReference type="Proteomes" id="UP001596496">
    <property type="component" value="Unassembled WGS sequence"/>
</dbReference>
<accession>A0ABW2P152</accession>
<dbReference type="RefSeq" id="WP_380826566.1">
    <property type="nucleotide sequence ID" value="NZ_JBHTCG010000007.1"/>
</dbReference>
<feature type="region of interest" description="Disordered" evidence="1">
    <location>
        <begin position="130"/>
        <end position="157"/>
    </location>
</feature>
<sequence length="157" mass="16441">MHAILVDLLMAGADDQEVYEAASRLRAHLLELPVDDVAFPAGRAPAGAKGDGSLIGTLVVTLANSAVLVAVVQAVREWTTRGAGRQAKISDGDRSLEVTGLTAGQQRRIIDAMLLAMDAETTRRAAEALKDAAEAGKDAAEAKPDALEAGQERDRRG</sequence>
<evidence type="ECO:0000313" key="2">
    <source>
        <dbReference type="EMBL" id="MFC7383139.1"/>
    </source>
</evidence>
<comment type="caution">
    <text evidence="2">The sequence shown here is derived from an EMBL/GenBank/DDBJ whole genome shotgun (WGS) entry which is preliminary data.</text>
</comment>